<protein>
    <submittedName>
        <fullName evidence="1">Uncharacterized protein</fullName>
    </submittedName>
</protein>
<organism evidence="1">
    <name type="scientific">viral metagenome</name>
    <dbReference type="NCBI Taxonomy" id="1070528"/>
    <lineage>
        <taxon>unclassified sequences</taxon>
        <taxon>metagenomes</taxon>
        <taxon>organismal metagenomes</taxon>
    </lineage>
</organism>
<sequence length="96" mass="11315">MEDFNWDECNWAGGDCHENIDLLFDHFLEDGNTVEKMLSIIRNDLPFGSVKLLYSYLTEGDNSLPMCIYHNKDLRRRMIEAVIEKNQSLRVEEDED</sequence>
<evidence type="ECO:0000313" key="1">
    <source>
        <dbReference type="EMBL" id="QHU15815.1"/>
    </source>
</evidence>
<reference evidence="1" key="1">
    <citation type="journal article" date="2020" name="Nature">
        <title>Giant virus diversity and host interactions through global metagenomics.</title>
        <authorList>
            <person name="Schulz F."/>
            <person name="Roux S."/>
            <person name="Paez-Espino D."/>
            <person name="Jungbluth S."/>
            <person name="Walsh D.A."/>
            <person name="Denef V.J."/>
            <person name="McMahon K.D."/>
            <person name="Konstantinidis K.T."/>
            <person name="Eloe-Fadrosh E.A."/>
            <person name="Kyrpides N.C."/>
            <person name="Woyke T."/>
        </authorList>
    </citation>
    <scope>NUCLEOTIDE SEQUENCE</scope>
    <source>
        <strain evidence="1">GVMAG-S-3300010158-109</strain>
    </source>
</reference>
<name>A0A6C0KCS4_9ZZZZ</name>
<dbReference type="AlphaFoldDB" id="A0A6C0KCS4"/>
<proteinExistence type="predicted"/>
<dbReference type="EMBL" id="MN740868">
    <property type="protein sequence ID" value="QHU15815.1"/>
    <property type="molecule type" value="Genomic_DNA"/>
</dbReference>
<accession>A0A6C0KCS4</accession>